<evidence type="ECO:0000313" key="2">
    <source>
        <dbReference type="Proteomes" id="UP000320623"/>
    </source>
</evidence>
<dbReference type="SUPFAM" id="SSF160214">
    <property type="entry name" value="FlaG-like"/>
    <property type="match status" value="1"/>
</dbReference>
<keyword evidence="1" id="KW-0282">Flagellum</keyword>
<evidence type="ECO:0000313" key="1">
    <source>
        <dbReference type="EMBL" id="CUU05096.1"/>
    </source>
</evidence>
<dbReference type="RefSeq" id="WP_140944910.1">
    <property type="nucleotide sequence ID" value="NZ_FAOO01000007.1"/>
</dbReference>
<dbReference type="InterPro" id="IPR035924">
    <property type="entry name" value="FlaG-like_sf"/>
</dbReference>
<name>A0A0S4N2Z1_9BACT</name>
<protein>
    <submittedName>
        <fullName evidence="1">Flagellar protein FlaG</fullName>
    </submittedName>
</protein>
<dbReference type="AlphaFoldDB" id="A0A0S4N2Z1"/>
<dbReference type="Gene3D" id="3.30.160.170">
    <property type="entry name" value="FlaG-like"/>
    <property type="match status" value="1"/>
</dbReference>
<dbReference type="Pfam" id="PF03646">
    <property type="entry name" value="FlaG"/>
    <property type="match status" value="1"/>
</dbReference>
<dbReference type="OrthoDB" id="9812344at2"/>
<organism evidence="1 2">
    <name type="scientific">Candidatus Thermokryptus mobilis</name>
    <dbReference type="NCBI Taxonomy" id="1643428"/>
    <lineage>
        <taxon>Bacteria</taxon>
        <taxon>Pseudomonadati</taxon>
        <taxon>Candidatus Kryptoniota</taxon>
        <taxon>Candidatus Thermokryptus</taxon>
    </lineage>
</organism>
<dbReference type="STRING" id="1643428.GCA_001442855_01135"/>
<keyword evidence="2" id="KW-1185">Reference proteome</keyword>
<dbReference type="EMBL" id="FAOO01000007">
    <property type="protein sequence ID" value="CUU05096.1"/>
    <property type="molecule type" value="Genomic_DNA"/>
</dbReference>
<gene>
    <name evidence="1" type="ORF">JGI1_01162</name>
</gene>
<sequence>MIGDVKNINATKPVQVEQYDISSQSSVDVQRVSQSERGLSTDEIEQIVSELNNFIQIFNTKIAFEIDKETRKTVLKIIDAQSNEIIRQIPPEELLEISRRISELLGLIINAKV</sequence>
<reference evidence="2" key="1">
    <citation type="submission" date="2015-11" db="EMBL/GenBank/DDBJ databases">
        <authorList>
            <person name="Varghese N."/>
        </authorList>
    </citation>
    <scope>NUCLEOTIDE SEQUENCE [LARGE SCALE GENOMIC DNA]</scope>
</reference>
<dbReference type="Proteomes" id="UP000320623">
    <property type="component" value="Unassembled WGS sequence"/>
</dbReference>
<proteinExistence type="predicted"/>
<dbReference type="InterPro" id="IPR005186">
    <property type="entry name" value="FlaG"/>
</dbReference>
<dbReference type="PANTHER" id="PTHR37166:SF1">
    <property type="entry name" value="PROTEIN FLAG"/>
    <property type="match status" value="1"/>
</dbReference>
<keyword evidence="1" id="KW-0966">Cell projection</keyword>
<accession>A0A0S4N2Z1</accession>
<dbReference type="PANTHER" id="PTHR37166">
    <property type="entry name" value="PROTEIN FLAG"/>
    <property type="match status" value="1"/>
</dbReference>
<keyword evidence="1" id="KW-0969">Cilium</keyword>